<reference evidence="2" key="1">
    <citation type="journal article" date="2014" name="Front. Microbiol.">
        <title>High frequency of phylogenetically diverse reductive dehalogenase-homologous genes in deep subseafloor sedimentary metagenomes.</title>
        <authorList>
            <person name="Kawai M."/>
            <person name="Futagami T."/>
            <person name="Toyoda A."/>
            <person name="Takaki Y."/>
            <person name="Nishi S."/>
            <person name="Hori S."/>
            <person name="Arai W."/>
            <person name="Tsubouchi T."/>
            <person name="Morono Y."/>
            <person name="Uchiyama I."/>
            <person name="Ito T."/>
            <person name="Fujiyama A."/>
            <person name="Inagaki F."/>
            <person name="Takami H."/>
        </authorList>
    </citation>
    <scope>NUCLEOTIDE SEQUENCE</scope>
    <source>
        <strain evidence="2">Expedition CK06-06</strain>
    </source>
</reference>
<feature type="region of interest" description="Disordered" evidence="1">
    <location>
        <begin position="1"/>
        <end position="44"/>
    </location>
</feature>
<evidence type="ECO:0000313" key="2">
    <source>
        <dbReference type="EMBL" id="GAI72498.1"/>
    </source>
</evidence>
<organism evidence="2">
    <name type="scientific">marine sediment metagenome</name>
    <dbReference type="NCBI Taxonomy" id="412755"/>
    <lineage>
        <taxon>unclassified sequences</taxon>
        <taxon>metagenomes</taxon>
        <taxon>ecological metagenomes</taxon>
    </lineage>
</organism>
<name>X1QW69_9ZZZZ</name>
<gene>
    <name evidence="2" type="ORF">S12H4_04082</name>
</gene>
<protein>
    <submittedName>
        <fullName evidence="2">Uncharacterized protein</fullName>
    </submittedName>
</protein>
<comment type="caution">
    <text evidence="2">The sequence shown here is derived from an EMBL/GenBank/DDBJ whole genome shotgun (WGS) entry which is preliminary data.</text>
</comment>
<proteinExistence type="predicted"/>
<accession>X1QW69</accession>
<evidence type="ECO:0000256" key="1">
    <source>
        <dbReference type="SAM" id="MobiDB-lite"/>
    </source>
</evidence>
<dbReference type="EMBL" id="BARW01001216">
    <property type="protein sequence ID" value="GAI72498.1"/>
    <property type="molecule type" value="Genomic_DNA"/>
</dbReference>
<dbReference type="AlphaFoldDB" id="X1QW69"/>
<sequence>MTLTKIQMQEHTRRKRERIKGMFGLPTPRGTHPREYSETGPPIFKPVPLPDLSSVLKRLLRRKA</sequence>